<evidence type="ECO:0000313" key="2">
    <source>
        <dbReference type="EMBL" id="RTQ50864.1"/>
    </source>
</evidence>
<evidence type="ECO:0000313" key="3">
    <source>
        <dbReference type="Proteomes" id="UP000282184"/>
    </source>
</evidence>
<name>A0A431U512_9BACT</name>
<evidence type="ECO:0000259" key="1">
    <source>
        <dbReference type="Pfam" id="PF12080"/>
    </source>
</evidence>
<dbReference type="OrthoDB" id="9823341at2"/>
<dbReference type="Pfam" id="PF12080">
    <property type="entry name" value="GldM_4th"/>
    <property type="match status" value="1"/>
</dbReference>
<sequence>MSPDSAQLVLRCENRLRVPTERGKLRFSAEGATVTLDKPHRQLLIVPTAATVVLLVKRGPKLLARREFDAVVPPLPEVRCWLSDMRNATIDQGGAPDTVRQPNRRFGVVLQAVPAADFSTTMPVDARYRVGHFQLTVLRGGLPVVSVRPADGEIDLAQLPVQLQADDQLLVQVQDVQRMNFRGEIERTPCSQQFRLTVPR</sequence>
<protein>
    <recommendedName>
        <fullName evidence="1">Gliding motility-associated protein GldM C-terminal domain-containing protein</fullName>
    </recommendedName>
</protein>
<proteinExistence type="predicted"/>
<keyword evidence="3" id="KW-1185">Reference proteome</keyword>
<dbReference type="AlphaFoldDB" id="A0A431U512"/>
<dbReference type="RefSeq" id="WP_126692929.1">
    <property type="nucleotide sequence ID" value="NZ_RXOF01000004.1"/>
</dbReference>
<organism evidence="2 3">
    <name type="scientific">Hymenobacter gummosus</name>
    <dbReference type="NCBI Taxonomy" id="1776032"/>
    <lineage>
        <taxon>Bacteria</taxon>
        <taxon>Pseudomonadati</taxon>
        <taxon>Bacteroidota</taxon>
        <taxon>Cytophagia</taxon>
        <taxon>Cytophagales</taxon>
        <taxon>Hymenobacteraceae</taxon>
        <taxon>Hymenobacter</taxon>
    </lineage>
</organism>
<dbReference type="EMBL" id="RXOF01000004">
    <property type="protein sequence ID" value="RTQ50864.1"/>
    <property type="molecule type" value="Genomic_DNA"/>
</dbReference>
<accession>A0A431U512</accession>
<comment type="caution">
    <text evidence="2">The sequence shown here is derived from an EMBL/GenBank/DDBJ whole genome shotgun (WGS) entry which is preliminary data.</text>
</comment>
<reference evidence="2 3" key="1">
    <citation type="submission" date="2018-12" db="EMBL/GenBank/DDBJ databases">
        <title>Hymenobacter gummosus sp. nov., isolated from a spring.</title>
        <authorList>
            <person name="Nie L."/>
        </authorList>
    </citation>
    <scope>NUCLEOTIDE SEQUENCE [LARGE SCALE GENOMIC DNA]</scope>
    <source>
        <strain evidence="2 3">KCTC 52166</strain>
    </source>
</reference>
<dbReference type="InterPro" id="IPR022719">
    <property type="entry name" value="Motility-assoc_prot_GldM_C"/>
</dbReference>
<feature type="domain" description="Gliding motility-associated protein GldM C-terminal" evidence="1">
    <location>
        <begin position="109"/>
        <end position="192"/>
    </location>
</feature>
<dbReference type="Proteomes" id="UP000282184">
    <property type="component" value="Unassembled WGS sequence"/>
</dbReference>
<gene>
    <name evidence="2" type="ORF">EJV47_09615</name>
</gene>